<dbReference type="AlphaFoldDB" id="A0A553NFC7"/>
<gene>
    <name evidence="1" type="ORF">TCAL_15266</name>
</gene>
<dbReference type="Proteomes" id="UP000318571">
    <property type="component" value="Chromosome 10"/>
</dbReference>
<dbReference type="STRING" id="6832.A0A553NFC7"/>
<reference evidence="1 2" key="1">
    <citation type="journal article" date="2018" name="Nat. Ecol. Evol.">
        <title>Genomic signatures of mitonuclear coevolution across populations of Tigriopus californicus.</title>
        <authorList>
            <person name="Barreto F.S."/>
            <person name="Watson E.T."/>
            <person name="Lima T.G."/>
            <person name="Willett C.S."/>
            <person name="Edmands S."/>
            <person name="Li W."/>
            <person name="Burton R.S."/>
        </authorList>
    </citation>
    <scope>NUCLEOTIDE SEQUENCE [LARGE SCALE GENOMIC DNA]</scope>
    <source>
        <strain evidence="1 2">San Diego</strain>
    </source>
</reference>
<name>A0A553NFC7_TIGCA</name>
<proteinExistence type="predicted"/>
<keyword evidence="2" id="KW-1185">Reference proteome</keyword>
<evidence type="ECO:0008006" key="3">
    <source>
        <dbReference type="Google" id="ProtNLM"/>
    </source>
</evidence>
<sequence>MGRGRADSNVRIIVIGRRGSGSIQRTSIPSIMALDGQGENRAMGLHLRYYRSDWEKLPLCKGWLTEAPNAQGGLCTQCKVIIRPHLTDIRRHAKSAKHQKVMKTLNGTSSAKIAIESMPNLSRNRCLKWWEDLPECMGWLGQTRNGLNAICRVCKIVLEPNLDQLKIHGNTKRHLENAEHIQRQQEEEERNASIVQPWMKTVVKKGELEWKIALFSAVHTQFQGTDEICSILNSSFTDQVFLMSGEQCRTLAECVIAPHMKSALKQSLVDVPYVLVLDDSRHVSLSGQLAVLIRYCSADYNEIVNTYLGCVSVKDVNGLASGVLKLLRDWDLSQHQLFGIVSDGLSELEDHHEEFLSIIRQECPDVVHWRCSFSTLAQAIDKSVKRNFPREIGYLLREIWNWFAKDYERQLAHADLIDKLGFWSVHMVTEDEEDDEILHEMLHNIMVQPATLVYVSTVQPLFLEISRFKKLFRTNVSQNSKIALQAEEFFLSLAALVLDEKHQDKTLQELFEVDVHEVGNSVDNDKMELGHQFDEHVAKFKISPRNALQIRTRCANFVRDLFVGMQLILKDAIPVITVLDHFIMPNFLNRPLLRDHLVSPFFSQDETILDQLEEKDKLLKMLSWKNTTNTAAFWFEVHMFGDGSEKHPLSLLSAGVIRMLTVPLFCCQIDQIFAQLHAFRRKCHHSKPQLVETIDRGVIRPGDLGVAIWEEMPGVGGRSTSEQAINPSTSPWFRNMTRGWLGTS</sequence>
<evidence type="ECO:0000313" key="2">
    <source>
        <dbReference type="Proteomes" id="UP000318571"/>
    </source>
</evidence>
<organism evidence="1 2">
    <name type="scientific">Tigriopus californicus</name>
    <name type="common">Marine copepod</name>
    <dbReference type="NCBI Taxonomy" id="6832"/>
    <lineage>
        <taxon>Eukaryota</taxon>
        <taxon>Metazoa</taxon>
        <taxon>Ecdysozoa</taxon>
        <taxon>Arthropoda</taxon>
        <taxon>Crustacea</taxon>
        <taxon>Multicrustacea</taxon>
        <taxon>Hexanauplia</taxon>
        <taxon>Copepoda</taxon>
        <taxon>Harpacticoida</taxon>
        <taxon>Harpacticidae</taxon>
        <taxon>Tigriopus</taxon>
    </lineage>
</organism>
<evidence type="ECO:0000313" key="1">
    <source>
        <dbReference type="EMBL" id="TRY64079.1"/>
    </source>
</evidence>
<comment type="caution">
    <text evidence="1">The sequence shown here is derived from an EMBL/GenBank/DDBJ whole genome shotgun (WGS) entry which is preliminary data.</text>
</comment>
<accession>A0A553NFC7</accession>
<protein>
    <recommendedName>
        <fullName evidence="3">DUF4371 domain-containing protein</fullName>
    </recommendedName>
</protein>
<dbReference type="EMBL" id="VCGU01000458">
    <property type="protein sequence ID" value="TRY64079.1"/>
    <property type="molecule type" value="Genomic_DNA"/>
</dbReference>